<gene>
    <name evidence="1" type="ORF">AM231_17240</name>
</gene>
<evidence type="ECO:0000313" key="2">
    <source>
        <dbReference type="Proteomes" id="UP000036932"/>
    </source>
</evidence>
<dbReference type="OrthoDB" id="190426at2"/>
<accession>A0A0M1NZF3</accession>
<reference evidence="2" key="1">
    <citation type="submission" date="2015-08" db="EMBL/GenBank/DDBJ databases">
        <title>Genome sequencing project for genomic taxonomy and phylogenomics of Bacillus-like bacteria.</title>
        <authorList>
            <person name="Liu B."/>
            <person name="Wang J."/>
            <person name="Zhu Y."/>
            <person name="Liu G."/>
            <person name="Chen Q."/>
            <person name="Chen Z."/>
            <person name="Lan J."/>
            <person name="Che J."/>
            <person name="Ge C."/>
            <person name="Shi H."/>
            <person name="Pan Z."/>
            <person name="Liu X."/>
        </authorList>
    </citation>
    <scope>NUCLEOTIDE SEQUENCE [LARGE SCALE GENOMIC DNA]</scope>
    <source>
        <strain evidence="2">FJAT-22460</strain>
    </source>
</reference>
<dbReference type="Pfam" id="PF13030">
    <property type="entry name" value="DUF3891"/>
    <property type="match status" value="1"/>
</dbReference>
<dbReference type="AlphaFoldDB" id="A0A0M1NZF3"/>
<dbReference type="EMBL" id="LIUT01000002">
    <property type="protein sequence ID" value="KOR87643.1"/>
    <property type="molecule type" value="Genomic_DNA"/>
</dbReference>
<dbReference type="RefSeq" id="WP_054403786.1">
    <property type="nucleotide sequence ID" value="NZ_LIUT01000002.1"/>
</dbReference>
<dbReference type="Proteomes" id="UP000036932">
    <property type="component" value="Unassembled WGS sequence"/>
</dbReference>
<name>A0A0M1NZF3_9BACL</name>
<sequence>MIIRETEDAFVMTTQDDHGRFSGDIARGFRRELFIDTSVLEQVLLAITEHDRAWLRMDDTPIWNDGSRQPYTFMDYPVQPKMLMYSKGVDEIEDMSPYAGYLCSLHFASFMKNATDAPLVEFYHAETNRQTRLRAQFQFPDEAAISRQFGLLQLCDDISLYVTMNAPGASKDQEHPWFKEGFAMSIDGERIMAAWVNEQEIRLHPFIFEEKWTASVKWKYVLKEKIEEHGVAKAFHAAPWTQQTITFVP</sequence>
<keyword evidence="2" id="KW-1185">Reference proteome</keyword>
<proteinExistence type="predicted"/>
<organism evidence="1 2">
    <name type="scientific">Paenibacillus solani</name>
    <dbReference type="NCBI Taxonomy" id="1705565"/>
    <lineage>
        <taxon>Bacteria</taxon>
        <taxon>Bacillati</taxon>
        <taxon>Bacillota</taxon>
        <taxon>Bacilli</taxon>
        <taxon>Bacillales</taxon>
        <taxon>Paenibacillaceae</taxon>
        <taxon>Paenibacillus</taxon>
    </lineage>
</organism>
<protein>
    <recommendedName>
        <fullName evidence="3">DUF3891 domain-containing protein</fullName>
    </recommendedName>
</protein>
<dbReference type="PATRIC" id="fig|1705565.3.peg.353"/>
<comment type="caution">
    <text evidence="1">The sequence shown here is derived from an EMBL/GenBank/DDBJ whole genome shotgun (WGS) entry which is preliminary data.</text>
</comment>
<evidence type="ECO:0008006" key="3">
    <source>
        <dbReference type="Google" id="ProtNLM"/>
    </source>
</evidence>
<evidence type="ECO:0000313" key="1">
    <source>
        <dbReference type="EMBL" id="KOR87643.1"/>
    </source>
</evidence>
<dbReference type="InterPro" id="IPR024992">
    <property type="entry name" value="DUF3891"/>
</dbReference>